<comment type="caution">
    <text evidence="2">The sequence shown here is derived from an EMBL/GenBank/DDBJ whole genome shotgun (WGS) entry which is preliminary data.</text>
</comment>
<keyword evidence="3" id="KW-1185">Reference proteome</keyword>
<name>A0A8J2Q3K7_9HEXA</name>
<protein>
    <submittedName>
        <fullName evidence="2">Uncharacterized protein</fullName>
    </submittedName>
</protein>
<dbReference type="Proteomes" id="UP000708208">
    <property type="component" value="Unassembled WGS sequence"/>
</dbReference>
<gene>
    <name evidence="2" type="ORF">AFUS01_LOCUS41747</name>
</gene>
<feature type="region of interest" description="Disordered" evidence="1">
    <location>
        <begin position="29"/>
        <end position="84"/>
    </location>
</feature>
<accession>A0A8J2Q3K7</accession>
<feature type="compositionally biased region" description="Low complexity" evidence="1">
    <location>
        <begin position="44"/>
        <end position="58"/>
    </location>
</feature>
<dbReference type="EMBL" id="CAJVCH010563211">
    <property type="protein sequence ID" value="CAG7832036.1"/>
    <property type="molecule type" value="Genomic_DNA"/>
</dbReference>
<dbReference type="AlphaFoldDB" id="A0A8J2Q3K7"/>
<sequence length="404" mass="45297">MSSTQDQIEAALRSILASVGQQDPVYLQHLAEDVQQGRPNENQSRSSRFSRQPSSASESGERYNGAMSKGPVPRPYDDTTGLQGFSTVSQSLRNSMTSSDTTSAFAAAGNRMLSSSMSRTHNFSLPQISPLLKRRNTSTRSFVSKEPTRSEEFPIEIVFKSDSGCDSNDDHIRTHIRLCKEFSSDETSRELRFIDDLQPVPDGYVLALKKSKTIYVVIDEDEDSVGFQNNASPRVPVSSITCANEDVEDSVSVRTYGTPRALPSTAKNINTQHQYHSNEVPHHMRECFHLDEALTYTDERISSSILEDDISIKSYTKLPENKVKRLTLITLLKFFSGIEDEICPAKLKRKHFPVQNNAHEKTHAPKLSECGTCGYKTNSVSNLNRHKRESCEKLTNPSEKWPVI</sequence>
<evidence type="ECO:0000313" key="3">
    <source>
        <dbReference type="Proteomes" id="UP000708208"/>
    </source>
</evidence>
<reference evidence="2" key="1">
    <citation type="submission" date="2021-06" db="EMBL/GenBank/DDBJ databases">
        <authorList>
            <person name="Hodson N. C."/>
            <person name="Mongue J. A."/>
            <person name="Jaron S. K."/>
        </authorList>
    </citation>
    <scope>NUCLEOTIDE SEQUENCE</scope>
</reference>
<evidence type="ECO:0000313" key="2">
    <source>
        <dbReference type="EMBL" id="CAG7832036.1"/>
    </source>
</evidence>
<proteinExistence type="predicted"/>
<evidence type="ECO:0000256" key="1">
    <source>
        <dbReference type="SAM" id="MobiDB-lite"/>
    </source>
</evidence>
<organism evidence="2 3">
    <name type="scientific">Allacma fusca</name>
    <dbReference type="NCBI Taxonomy" id="39272"/>
    <lineage>
        <taxon>Eukaryota</taxon>
        <taxon>Metazoa</taxon>
        <taxon>Ecdysozoa</taxon>
        <taxon>Arthropoda</taxon>
        <taxon>Hexapoda</taxon>
        <taxon>Collembola</taxon>
        <taxon>Symphypleona</taxon>
        <taxon>Sminthuridae</taxon>
        <taxon>Allacma</taxon>
    </lineage>
</organism>